<accession>A0A2J6SUW6</accession>
<dbReference type="RefSeq" id="XP_024731367.1">
    <property type="nucleotide sequence ID" value="XM_024881283.1"/>
</dbReference>
<dbReference type="InParanoid" id="A0A2J6SUW6"/>
<evidence type="ECO:0000313" key="4">
    <source>
        <dbReference type="Proteomes" id="UP000235371"/>
    </source>
</evidence>
<evidence type="ECO:0000256" key="1">
    <source>
        <dbReference type="SAM" id="MobiDB-lite"/>
    </source>
</evidence>
<keyword evidence="2" id="KW-0472">Membrane</keyword>
<keyword evidence="2" id="KW-1133">Transmembrane helix</keyword>
<sequence>MKSFSTSLLQSLNRRCVATDNYVCYHIPIPAVIGIVFGAAFLLLLGIFIAFICVKRRRRAKKRRNGQGQEDTTLKYLGGARPEPIPFNPNAY</sequence>
<evidence type="ECO:0000313" key="3">
    <source>
        <dbReference type="EMBL" id="PMD54463.1"/>
    </source>
</evidence>
<gene>
    <name evidence="3" type="ORF">K444DRAFT_618279</name>
</gene>
<feature type="transmembrane region" description="Helical" evidence="2">
    <location>
        <begin position="28"/>
        <end position="54"/>
    </location>
</feature>
<name>A0A2J6SUW6_9HELO</name>
<keyword evidence="2" id="KW-0812">Transmembrane</keyword>
<dbReference type="EMBL" id="KZ613865">
    <property type="protein sequence ID" value="PMD54463.1"/>
    <property type="molecule type" value="Genomic_DNA"/>
</dbReference>
<keyword evidence="4" id="KW-1185">Reference proteome</keyword>
<feature type="compositionally biased region" description="Pro residues" evidence="1">
    <location>
        <begin position="83"/>
        <end position="92"/>
    </location>
</feature>
<feature type="region of interest" description="Disordered" evidence="1">
    <location>
        <begin position="61"/>
        <end position="92"/>
    </location>
</feature>
<organism evidence="3 4">
    <name type="scientific">Hyaloscypha bicolor E</name>
    <dbReference type="NCBI Taxonomy" id="1095630"/>
    <lineage>
        <taxon>Eukaryota</taxon>
        <taxon>Fungi</taxon>
        <taxon>Dikarya</taxon>
        <taxon>Ascomycota</taxon>
        <taxon>Pezizomycotina</taxon>
        <taxon>Leotiomycetes</taxon>
        <taxon>Helotiales</taxon>
        <taxon>Hyaloscyphaceae</taxon>
        <taxon>Hyaloscypha</taxon>
        <taxon>Hyaloscypha bicolor</taxon>
    </lineage>
</organism>
<dbReference type="Proteomes" id="UP000235371">
    <property type="component" value="Unassembled WGS sequence"/>
</dbReference>
<dbReference type="AlphaFoldDB" id="A0A2J6SUW6"/>
<reference evidence="3 4" key="1">
    <citation type="submission" date="2016-04" db="EMBL/GenBank/DDBJ databases">
        <title>A degradative enzymes factory behind the ericoid mycorrhizal symbiosis.</title>
        <authorList>
            <consortium name="DOE Joint Genome Institute"/>
            <person name="Martino E."/>
            <person name="Morin E."/>
            <person name="Grelet G."/>
            <person name="Kuo A."/>
            <person name="Kohler A."/>
            <person name="Daghino S."/>
            <person name="Barry K."/>
            <person name="Choi C."/>
            <person name="Cichocki N."/>
            <person name="Clum A."/>
            <person name="Copeland A."/>
            <person name="Hainaut M."/>
            <person name="Haridas S."/>
            <person name="Labutti K."/>
            <person name="Lindquist E."/>
            <person name="Lipzen A."/>
            <person name="Khouja H.-R."/>
            <person name="Murat C."/>
            <person name="Ohm R."/>
            <person name="Olson A."/>
            <person name="Spatafora J."/>
            <person name="Veneault-Fourrey C."/>
            <person name="Henrissat B."/>
            <person name="Grigoriev I."/>
            <person name="Martin F."/>
            <person name="Perotto S."/>
        </authorList>
    </citation>
    <scope>NUCLEOTIDE SEQUENCE [LARGE SCALE GENOMIC DNA]</scope>
    <source>
        <strain evidence="3 4">E</strain>
    </source>
</reference>
<evidence type="ECO:0000256" key="2">
    <source>
        <dbReference type="SAM" id="Phobius"/>
    </source>
</evidence>
<proteinExistence type="predicted"/>
<dbReference type="GeneID" id="36589360"/>
<protein>
    <submittedName>
        <fullName evidence="3">Uncharacterized protein</fullName>
    </submittedName>
</protein>